<dbReference type="EMBL" id="CAJVPV010000861">
    <property type="protein sequence ID" value="CAG8476623.1"/>
    <property type="molecule type" value="Genomic_DNA"/>
</dbReference>
<protein>
    <submittedName>
        <fullName evidence="2">12166_t:CDS:1</fullName>
    </submittedName>
</protein>
<dbReference type="Gene3D" id="3.80.10.10">
    <property type="entry name" value="Ribonuclease Inhibitor"/>
    <property type="match status" value="1"/>
</dbReference>
<dbReference type="OrthoDB" id="2309623at2759"/>
<gene>
    <name evidence="2" type="ORF">AMORRO_LOCUS2104</name>
</gene>
<evidence type="ECO:0000313" key="2">
    <source>
        <dbReference type="EMBL" id="CAG8476623.1"/>
    </source>
</evidence>
<dbReference type="Proteomes" id="UP000789342">
    <property type="component" value="Unassembled WGS sequence"/>
</dbReference>
<dbReference type="Pfam" id="PF12937">
    <property type="entry name" value="F-box-like"/>
    <property type="match status" value="1"/>
</dbReference>
<dbReference type="SUPFAM" id="SSF81383">
    <property type="entry name" value="F-box domain"/>
    <property type="match status" value="1"/>
</dbReference>
<organism evidence="2 3">
    <name type="scientific">Acaulospora morrowiae</name>
    <dbReference type="NCBI Taxonomy" id="94023"/>
    <lineage>
        <taxon>Eukaryota</taxon>
        <taxon>Fungi</taxon>
        <taxon>Fungi incertae sedis</taxon>
        <taxon>Mucoromycota</taxon>
        <taxon>Glomeromycotina</taxon>
        <taxon>Glomeromycetes</taxon>
        <taxon>Diversisporales</taxon>
        <taxon>Acaulosporaceae</taxon>
        <taxon>Acaulospora</taxon>
    </lineage>
</organism>
<feature type="domain" description="F-box" evidence="1">
    <location>
        <begin position="3"/>
        <end position="47"/>
    </location>
</feature>
<keyword evidence="3" id="KW-1185">Reference proteome</keyword>
<dbReference type="SUPFAM" id="SSF52047">
    <property type="entry name" value="RNI-like"/>
    <property type="match status" value="1"/>
</dbReference>
<proteinExistence type="predicted"/>
<dbReference type="InterPro" id="IPR032675">
    <property type="entry name" value="LRR_dom_sf"/>
</dbReference>
<dbReference type="CDD" id="cd09917">
    <property type="entry name" value="F-box_SF"/>
    <property type="match status" value="1"/>
</dbReference>
<dbReference type="InterPro" id="IPR001810">
    <property type="entry name" value="F-box_dom"/>
</dbReference>
<comment type="caution">
    <text evidence="2">The sequence shown here is derived from an EMBL/GenBank/DDBJ whole genome shotgun (WGS) entry which is preliminary data.</text>
</comment>
<dbReference type="AlphaFoldDB" id="A0A9N8W9C5"/>
<evidence type="ECO:0000259" key="1">
    <source>
        <dbReference type="Pfam" id="PF12937"/>
    </source>
</evidence>
<evidence type="ECO:0000313" key="3">
    <source>
        <dbReference type="Proteomes" id="UP000789342"/>
    </source>
</evidence>
<sequence>MAAQLPSDCLINIFSHFDGDVRSLHSFLLVSKNWCLNVLPILWKRTFYLVSHSSFSSRRRSKLISTYLACSNVVPIPAAEKGYRKPLFDYASFLRGFDFYQVYHAIGNWYAFQTMNKRRLIKFDRFPGKDDDECCILFITKELIKHLIQKSPIIDYFALDAEHSIPPECWSISTFPDAHNSLRYIRKFICRGNANKQEVYDALSQWCKGIEFLSIYGMGDNPMGESLANLIRGQRQLHEFILWDGTQDQLPRIIRALTTHGEKLEYLEFRFCDFSKCMPLETLAMSCTKLTTLKLIHCGDLPSSLSLTFPTPIFPNLNHLDLQMTHLPSDSLEVILKCANISLKSAHIEGIRIGNRLRILDSISNYCPNIIHLKAHIKKDKLSQLINLFRSCRKLETLKIYATLPDPLYAFVQDANDDLLNSLRQIVPSTLKKFVLKTDCAFTAHCVEIFLRDCSTNLRTLEYISYGGAWQHMKVLKKYARERDLEIKKQIAGNYQTLLTRDIGHVIVEFGEKKE</sequence>
<accession>A0A9N8W9C5</accession>
<name>A0A9N8W9C5_9GLOM</name>
<dbReference type="InterPro" id="IPR036047">
    <property type="entry name" value="F-box-like_dom_sf"/>
</dbReference>
<reference evidence="2" key="1">
    <citation type="submission" date="2021-06" db="EMBL/GenBank/DDBJ databases">
        <authorList>
            <person name="Kallberg Y."/>
            <person name="Tangrot J."/>
            <person name="Rosling A."/>
        </authorList>
    </citation>
    <scope>NUCLEOTIDE SEQUENCE</scope>
    <source>
        <strain evidence="2">CL551</strain>
    </source>
</reference>